<dbReference type="GO" id="GO:0032259">
    <property type="term" value="P:methylation"/>
    <property type="evidence" value="ECO:0007669"/>
    <property type="project" value="UniProtKB-KW"/>
</dbReference>
<dbReference type="RefSeq" id="WP_072872611.1">
    <property type="nucleotide sequence ID" value="NZ_FRAF01000001.1"/>
</dbReference>
<dbReference type="CDD" id="cd02440">
    <property type="entry name" value="AdoMet_MTases"/>
    <property type="match status" value="1"/>
</dbReference>
<evidence type="ECO:0000313" key="5">
    <source>
        <dbReference type="Proteomes" id="UP000184016"/>
    </source>
</evidence>
<evidence type="ECO:0000259" key="3">
    <source>
        <dbReference type="Pfam" id="PF13649"/>
    </source>
</evidence>
<dbReference type="EMBL" id="FRAF01000001">
    <property type="protein sequence ID" value="SHJ52013.1"/>
    <property type="molecule type" value="Genomic_DNA"/>
</dbReference>
<dbReference type="Gene3D" id="3.40.50.150">
    <property type="entry name" value="Vaccinia Virus protein VP39"/>
    <property type="match status" value="1"/>
</dbReference>
<keyword evidence="5" id="KW-1185">Reference proteome</keyword>
<dbReference type="STRING" id="1830138.SAMN05443507_101100"/>
<dbReference type="Proteomes" id="UP000184016">
    <property type="component" value="Unassembled WGS sequence"/>
</dbReference>
<dbReference type="Gene3D" id="2.20.25.110">
    <property type="entry name" value="S-adenosyl-L-methionine-dependent methyltransferases"/>
    <property type="match status" value="1"/>
</dbReference>
<organism evidence="4 5">
    <name type="scientific">Alicyclobacillus tolerans</name>
    <dbReference type="NCBI Taxonomy" id="90970"/>
    <lineage>
        <taxon>Bacteria</taxon>
        <taxon>Bacillati</taxon>
        <taxon>Bacillota</taxon>
        <taxon>Bacilli</taxon>
        <taxon>Bacillales</taxon>
        <taxon>Alicyclobacillaceae</taxon>
        <taxon>Alicyclobacillus</taxon>
    </lineage>
</organism>
<dbReference type="PANTHER" id="PTHR43861">
    <property type="entry name" value="TRANS-ACONITATE 2-METHYLTRANSFERASE-RELATED"/>
    <property type="match status" value="1"/>
</dbReference>
<dbReference type="GO" id="GO:0008168">
    <property type="term" value="F:methyltransferase activity"/>
    <property type="evidence" value="ECO:0007669"/>
    <property type="project" value="UniProtKB-KW"/>
</dbReference>
<dbReference type="PANTHER" id="PTHR43861:SF1">
    <property type="entry name" value="TRANS-ACONITATE 2-METHYLTRANSFERASE"/>
    <property type="match status" value="1"/>
</dbReference>
<protein>
    <submittedName>
        <fullName evidence="4">Methyltransferase domain-containing protein</fullName>
    </submittedName>
</protein>
<feature type="domain" description="Methyltransferase" evidence="3">
    <location>
        <begin position="51"/>
        <end position="147"/>
    </location>
</feature>
<evidence type="ECO:0000256" key="1">
    <source>
        <dbReference type="ARBA" id="ARBA00022603"/>
    </source>
</evidence>
<dbReference type="AlphaFoldDB" id="A0A1M6JZ89"/>
<dbReference type="Pfam" id="PF13649">
    <property type="entry name" value="Methyltransf_25"/>
    <property type="match status" value="1"/>
</dbReference>
<accession>A0A1M6JZ89</accession>
<gene>
    <name evidence="4" type="ORF">SAMN05443507_101100</name>
</gene>
<dbReference type="SUPFAM" id="SSF53335">
    <property type="entry name" value="S-adenosyl-L-methionine-dependent methyltransferases"/>
    <property type="match status" value="1"/>
</dbReference>
<evidence type="ECO:0000256" key="2">
    <source>
        <dbReference type="ARBA" id="ARBA00022679"/>
    </source>
</evidence>
<evidence type="ECO:0000313" key="4">
    <source>
        <dbReference type="EMBL" id="SHJ52013.1"/>
    </source>
</evidence>
<keyword evidence="1 4" id="KW-0489">Methyltransferase</keyword>
<keyword evidence="2 4" id="KW-0808">Transferase</keyword>
<proteinExistence type="predicted"/>
<dbReference type="InterPro" id="IPR041698">
    <property type="entry name" value="Methyltransf_25"/>
</dbReference>
<dbReference type="InterPro" id="IPR029063">
    <property type="entry name" value="SAM-dependent_MTases_sf"/>
</dbReference>
<sequence>MDDKRFSVDSSPYTGLANVYDELTEDDLPDKWIGFLAQQQLLPNPPVSLGDLGCGTGVLAVRLAQRGYHVVGVDNSSSMLTFAHQRAMEEKVKVRWLNQDMRYLRWPQGLPAPAGFLCTRDALNYMPSCEDLLKLCHCVYGLLDKNGWFAFDVLGPMRIQQLQSGAWHVVDDEMAIIHATEVDVTGKIYHDVTGFQRLQGNNYQRFDEHHIQMFYPQNDIEGLLKEAGFAKILAFGDFGESEISLSDRMTFVAIKK</sequence>
<reference evidence="5" key="1">
    <citation type="submission" date="2016-11" db="EMBL/GenBank/DDBJ databases">
        <authorList>
            <person name="Varghese N."/>
            <person name="Submissions S."/>
        </authorList>
    </citation>
    <scope>NUCLEOTIDE SEQUENCE [LARGE SCALE GENOMIC DNA]</scope>
    <source>
        <strain evidence="5">USBA-503</strain>
    </source>
</reference>
<name>A0A1M6JZ89_9BACL</name>